<dbReference type="EMBL" id="CP103300">
    <property type="protein sequence ID" value="UYM17049.1"/>
    <property type="molecule type" value="Genomic_DNA"/>
</dbReference>
<dbReference type="RefSeq" id="WP_262599487.1">
    <property type="nucleotide sequence ID" value="NZ_CP103300.1"/>
</dbReference>
<accession>A0ABY6GXE3</accession>
<proteinExistence type="predicted"/>
<name>A0ABY6GXE3_9GAMM</name>
<evidence type="ECO:0000313" key="2">
    <source>
        <dbReference type="Proteomes" id="UP001163255"/>
    </source>
</evidence>
<gene>
    <name evidence="1" type="ORF">NX720_03730</name>
</gene>
<reference evidence="1" key="1">
    <citation type="submission" date="2022-10" db="EMBL/GenBank/DDBJ databases">
        <title>Completed Genome Sequence of two octocoral isolated bacterium, Endozoicomonas euniceicola EF212T and Endozoicomonas gorgoniicola PS125T.</title>
        <authorList>
            <person name="Chiou Y.-J."/>
            <person name="Chen Y.-H."/>
        </authorList>
    </citation>
    <scope>NUCLEOTIDE SEQUENCE</scope>
    <source>
        <strain evidence="1">EF212</strain>
    </source>
</reference>
<protein>
    <submittedName>
        <fullName evidence="1">Uncharacterized protein</fullName>
    </submittedName>
</protein>
<sequence>MMLNDLIKQYNGHHVWQFSHLDFASLGGESDGVCVALCANWIRYHSQNDSLANYIGYEQKEYLNTLLAKEMARLNNFINHQGYSHSRLDLFFEMHGIFPLYSSHELTILSYPEEEIVEKIKCRKRRAMFHKGYQPDIETQITSALIGLGNCYAVIHFYAGYNAMALT</sequence>
<keyword evidence="2" id="KW-1185">Reference proteome</keyword>
<organism evidence="1 2">
    <name type="scientific">Endozoicomonas euniceicola</name>
    <dbReference type="NCBI Taxonomy" id="1234143"/>
    <lineage>
        <taxon>Bacteria</taxon>
        <taxon>Pseudomonadati</taxon>
        <taxon>Pseudomonadota</taxon>
        <taxon>Gammaproteobacteria</taxon>
        <taxon>Oceanospirillales</taxon>
        <taxon>Endozoicomonadaceae</taxon>
        <taxon>Endozoicomonas</taxon>
    </lineage>
</organism>
<dbReference type="Proteomes" id="UP001163255">
    <property type="component" value="Chromosome"/>
</dbReference>
<evidence type="ECO:0000313" key="1">
    <source>
        <dbReference type="EMBL" id="UYM17049.1"/>
    </source>
</evidence>